<evidence type="ECO:0000313" key="2">
    <source>
        <dbReference type="Ensembl" id="ENSEBUP00000018701.1"/>
    </source>
</evidence>
<name>A0A8C4WXT8_EPTBU</name>
<dbReference type="Ensembl" id="ENSEBUT00000019276.1">
    <property type="protein sequence ID" value="ENSEBUP00000018701.1"/>
    <property type="gene ID" value="ENSEBUG00000011678.1"/>
</dbReference>
<keyword evidence="1" id="KW-0812">Transmembrane</keyword>
<proteinExistence type="predicted"/>
<organism evidence="2 3">
    <name type="scientific">Eptatretus burgeri</name>
    <name type="common">Inshore hagfish</name>
    <dbReference type="NCBI Taxonomy" id="7764"/>
    <lineage>
        <taxon>Eukaryota</taxon>
        <taxon>Metazoa</taxon>
        <taxon>Chordata</taxon>
        <taxon>Craniata</taxon>
        <taxon>Vertebrata</taxon>
        <taxon>Cyclostomata</taxon>
        <taxon>Myxini</taxon>
        <taxon>Myxiniformes</taxon>
        <taxon>Myxinidae</taxon>
        <taxon>Eptatretinae</taxon>
        <taxon>Eptatretus</taxon>
    </lineage>
</organism>
<dbReference type="InterPro" id="IPR038050">
    <property type="entry name" value="Neuro_actylchol_rec"/>
</dbReference>
<dbReference type="Gene3D" id="1.20.58.390">
    <property type="entry name" value="Neurotransmitter-gated ion-channel transmembrane domain"/>
    <property type="match status" value="1"/>
</dbReference>
<feature type="transmembrane region" description="Helical" evidence="1">
    <location>
        <begin position="9"/>
        <end position="27"/>
    </location>
</feature>
<reference evidence="2" key="2">
    <citation type="submission" date="2025-09" db="UniProtKB">
        <authorList>
            <consortium name="Ensembl"/>
        </authorList>
    </citation>
    <scope>IDENTIFICATION</scope>
</reference>
<feature type="transmembrane region" description="Helical" evidence="1">
    <location>
        <begin position="90"/>
        <end position="116"/>
    </location>
</feature>
<dbReference type="AlphaFoldDB" id="A0A8C4WXT8"/>
<dbReference type="GO" id="GO:0006811">
    <property type="term" value="P:monoatomic ion transport"/>
    <property type="evidence" value="ECO:0007669"/>
    <property type="project" value="InterPro"/>
</dbReference>
<sequence>MTCKEETRFAFAAFSCTVTFFQSYIITVMSFLIPFYLIMILDIATCFLPLWGDIVVDRLSAKLTLLLTFSFCLYTLGEVIPGNMSGCVPLIVQVFVGALFFIAIDVMETIFIIYCYSWKSYPWMSSCLLICRKTSGKSGSKSNLVEDNDKGGSANDEVMEARRLKSCKARAETADKIFFWIYLMSLFGFINYTMYLWFQGHCQDNPSQHVISLESYSPKS</sequence>
<keyword evidence="3" id="KW-1185">Reference proteome</keyword>
<feature type="transmembrane region" description="Helical" evidence="1">
    <location>
        <begin position="33"/>
        <end position="51"/>
    </location>
</feature>
<keyword evidence="1" id="KW-1133">Transmembrane helix</keyword>
<evidence type="ECO:0000313" key="3">
    <source>
        <dbReference type="Proteomes" id="UP000694388"/>
    </source>
</evidence>
<keyword evidence="1" id="KW-0472">Membrane</keyword>
<accession>A0A8C4WXT8</accession>
<feature type="transmembrane region" description="Helical" evidence="1">
    <location>
        <begin position="177"/>
        <end position="198"/>
    </location>
</feature>
<evidence type="ECO:0000256" key="1">
    <source>
        <dbReference type="SAM" id="Phobius"/>
    </source>
</evidence>
<dbReference type="SUPFAM" id="SSF90112">
    <property type="entry name" value="Neurotransmitter-gated ion-channel transmembrane pore"/>
    <property type="match status" value="1"/>
</dbReference>
<dbReference type="Proteomes" id="UP000694388">
    <property type="component" value="Unplaced"/>
</dbReference>
<feature type="transmembrane region" description="Helical" evidence="1">
    <location>
        <begin position="63"/>
        <end position="84"/>
    </location>
</feature>
<reference evidence="2" key="1">
    <citation type="submission" date="2025-08" db="UniProtKB">
        <authorList>
            <consortium name="Ensembl"/>
        </authorList>
    </citation>
    <scope>IDENTIFICATION</scope>
</reference>
<dbReference type="GO" id="GO:0016020">
    <property type="term" value="C:membrane"/>
    <property type="evidence" value="ECO:0007669"/>
    <property type="project" value="InterPro"/>
</dbReference>
<dbReference type="InterPro" id="IPR036719">
    <property type="entry name" value="Neuro-gated_channel_TM_sf"/>
</dbReference>
<protein>
    <submittedName>
        <fullName evidence="2">Uncharacterized protein</fullName>
    </submittedName>
</protein>